<gene>
    <name evidence="3" type="ORF">H2136_20600</name>
</gene>
<sequence>MRSFLQNCVIFDLQIGKFTYEDLFKAPDLWGFITSKENSVKSRMYDHNGAMETCAAGTVKLSTELNGEVDSALQQLSKFIYPGRTSTAAKQQLVNVIPVAYETLVGISVQAEDVVKQGMVANLMLDAAQEYTASTDADAASRAFAEARMQLTTRQTLMMSSMQASTWIGYQKTVWLLILTGALLLQLLLLCFQAGLKSSLLLMLLDSSGCHPGE</sequence>
<keyword evidence="1" id="KW-0472">Membrane</keyword>
<proteinExistence type="predicted"/>
<keyword evidence="1" id="KW-1133">Transmembrane helix</keyword>
<evidence type="ECO:0000256" key="1">
    <source>
        <dbReference type="SAM" id="Phobius"/>
    </source>
</evidence>
<feature type="domain" description="TraG N-terminal Proteobacteria" evidence="2">
    <location>
        <begin position="2"/>
        <end position="197"/>
    </location>
</feature>
<dbReference type="InterPro" id="IPR012931">
    <property type="entry name" value="TraG_N_Proteobacteria"/>
</dbReference>
<accession>A0A926FPQ9</accession>
<keyword evidence="1" id="KW-0812">Transmembrane</keyword>
<reference evidence="3" key="1">
    <citation type="submission" date="2020-07" db="EMBL/GenBank/DDBJ databases">
        <title>Carbapenem Resistant Aeromonas hydrophila Carrying blacphA7 Isolated from Two Solid Organ Transplant Patients.</title>
        <authorList>
            <person name="Hilt E."/>
            <person name="Fitzwater S.P."/>
            <person name="Ward K."/>
            <person name="De St Maurice A."/>
            <person name="Chandrasekaran S."/>
            <person name="Garner O.B."/>
            <person name="Yang S."/>
        </authorList>
    </citation>
    <scope>NUCLEOTIDE SEQUENCE</scope>
    <source>
        <strain evidence="3">B-1</strain>
    </source>
</reference>
<feature type="transmembrane region" description="Helical" evidence="1">
    <location>
        <begin position="174"/>
        <end position="196"/>
    </location>
</feature>
<dbReference type="Pfam" id="PF07916">
    <property type="entry name" value="TraG_N"/>
    <property type="match status" value="1"/>
</dbReference>
<protein>
    <submittedName>
        <fullName evidence="3">Conjugal transfer protein TraG N-terminal domain-containing protein</fullName>
    </submittedName>
</protein>
<evidence type="ECO:0000259" key="2">
    <source>
        <dbReference type="Pfam" id="PF07916"/>
    </source>
</evidence>
<comment type="caution">
    <text evidence="3">The sequence shown here is derived from an EMBL/GenBank/DDBJ whole genome shotgun (WGS) entry which is preliminary data.</text>
</comment>
<organism evidence="3">
    <name type="scientific">Aeromonas hydrophila</name>
    <dbReference type="NCBI Taxonomy" id="644"/>
    <lineage>
        <taxon>Bacteria</taxon>
        <taxon>Pseudomonadati</taxon>
        <taxon>Pseudomonadota</taxon>
        <taxon>Gammaproteobacteria</taxon>
        <taxon>Aeromonadales</taxon>
        <taxon>Aeromonadaceae</taxon>
        <taxon>Aeromonas</taxon>
    </lineage>
</organism>
<dbReference type="EMBL" id="JACLAN010000014">
    <property type="protein sequence ID" value="MBC8674343.1"/>
    <property type="molecule type" value="Genomic_DNA"/>
</dbReference>
<name>A0A926FPQ9_AERHY</name>
<dbReference type="AlphaFoldDB" id="A0A926FPQ9"/>
<evidence type="ECO:0000313" key="3">
    <source>
        <dbReference type="EMBL" id="MBC8674343.1"/>
    </source>
</evidence>